<reference evidence="1 2" key="1">
    <citation type="submission" date="2015-03" db="EMBL/GenBank/DDBJ databases">
        <title>Genome sequence of Pseudoalteromonas aurantia.</title>
        <authorList>
            <person name="Xie B.-B."/>
            <person name="Rong J.-C."/>
            <person name="Qin Q.-L."/>
            <person name="Zhang Y.-Z."/>
        </authorList>
    </citation>
    <scope>NUCLEOTIDE SEQUENCE [LARGE SCALE GENOMIC DNA]</scope>
    <source>
        <strain evidence="1 2">208</strain>
    </source>
</reference>
<accession>A0ABR9E9C7</accession>
<name>A0ABR9E9C7_9GAMM</name>
<evidence type="ECO:0000313" key="1">
    <source>
        <dbReference type="EMBL" id="MBE0367402.1"/>
    </source>
</evidence>
<protein>
    <recommendedName>
        <fullName evidence="3">SAM-dependent methyltransferase</fullName>
    </recommendedName>
</protein>
<gene>
    <name evidence="1" type="ORF">PAUR_a0755</name>
</gene>
<sequence>MLFEQHGDSPASVQHVSRSAQNIRFKIFQKYIKPQSSIVDLGCGLADFLVFLRQQGLTGEYLGCDFVPEFIFNNLTKFKQDMTCDFQKLDLINDEYPKGYDYLVMSGIFNNQLNCNEQFLYQTIEKAFHVANKGVIFNALSSYVEYQDDALFYVDPLQVFSHIKTHISPYVLLKHDYITKENGFPYEFTIVVNKEGELP</sequence>
<evidence type="ECO:0008006" key="3">
    <source>
        <dbReference type="Google" id="ProtNLM"/>
    </source>
</evidence>
<dbReference type="SUPFAM" id="SSF53335">
    <property type="entry name" value="S-adenosyl-L-methionine-dependent methyltransferases"/>
    <property type="match status" value="1"/>
</dbReference>
<organism evidence="1 2">
    <name type="scientific">Pseudoalteromonas aurantia 208</name>
    <dbReference type="NCBI Taxonomy" id="1314867"/>
    <lineage>
        <taxon>Bacteria</taxon>
        <taxon>Pseudomonadati</taxon>
        <taxon>Pseudomonadota</taxon>
        <taxon>Gammaproteobacteria</taxon>
        <taxon>Alteromonadales</taxon>
        <taxon>Pseudoalteromonadaceae</taxon>
        <taxon>Pseudoalteromonas</taxon>
    </lineage>
</organism>
<dbReference type="Proteomes" id="UP000615755">
    <property type="component" value="Unassembled WGS sequence"/>
</dbReference>
<dbReference type="InterPro" id="IPR029063">
    <property type="entry name" value="SAM-dependent_MTases_sf"/>
</dbReference>
<dbReference type="EMBL" id="AQGV01000012">
    <property type="protein sequence ID" value="MBE0367402.1"/>
    <property type="molecule type" value="Genomic_DNA"/>
</dbReference>
<dbReference type="Gene3D" id="3.40.50.150">
    <property type="entry name" value="Vaccinia Virus protein VP39"/>
    <property type="match status" value="1"/>
</dbReference>
<evidence type="ECO:0000313" key="2">
    <source>
        <dbReference type="Proteomes" id="UP000615755"/>
    </source>
</evidence>
<proteinExistence type="predicted"/>
<keyword evidence="2" id="KW-1185">Reference proteome</keyword>
<comment type="caution">
    <text evidence="1">The sequence shown here is derived from an EMBL/GenBank/DDBJ whole genome shotgun (WGS) entry which is preliminary data.</text>
</comment>